<dbReference type="Proteomes" id="UP000050783">
    <property type="component" value="Unassembled WGS sequence"/>
</dbReference>
<gene>
    <name evidence="1" type="ORF">RUA4292_03185</name>
</gene>
<proteinExistence type="predicted"/>
<dbReference type="Gene3D" id="1.25.40.10">
    <property type="entry name" value="Tetratricopeptide repeat domain"/>
    <property type="match status" value="1"/>
</dbReference>
<evidence type="ECO:0000313" key="1">
    <source>
        <dbReference type="EMBL" id="CUH48993.1"/>
    </source>
</evidence>
<protein>
    <submittedName>
        <fullName evidence="1">Putative O-linked N-acetylglucosamine transferase, SPINDLY family</fullName>
    </submittedName>
</protein>
<sequence>MRLPLQWAAFSGRPGSIPVLHTVACLRNKLNSNNMPVKESSSNLQAFSRCAREELDRILRSEAFQNADRQQELLTYIFDATVEDREADLAGKVIAENLFGIDPTSLRESSTVRVEVGRLRRRLHAYYASEGANNPVVLDIPKGHYGMNFTEVSVVNADKGQVWRWVGIGSLACVACLAIVIAFLWDEDTTETGPAPLAPEFTESAEAYSLFFEARRIGNPPVVKSRIEAALTLSREIQSIDPSFGGGYAAESIQLWNYVMFGHSDEPEYHSKRALELARRAVATDPEFSWSQHALAQALHLNRDVSAAVDAVQRAVELNPTEADHHGYLGLMSALSGQGVRSIESVKRALGLNETVRTPYRNILGIAYFLNGKYQEAAEIIDTNRSMGGPSGPHMLMYLAASYALAGNDGRAQAIAELIRKDESGFAPADFIDRLFQLPEQRELIIDGLQKAGLAYPAIEAGSD</sequence>
<reference evidence="1 2" key="1">
    <citation type="submission" date="2015-09" db="EMBL/GenBank/DDBJ databases">
        <authorList>
            <consortium name="Swine Surveillance"/>
        </authorList>
    </citation>
    <scope>NUCLEOTIDE SEQUENCE [LARGE SCALE GENOMIC DNA]</scope>
    <source>
        <strain evidence="1 2">CECT 4292</strain>
    </source>
</reference>
<evidence type="ECO:0000313" key="2">
    <source>
        <dbReference type="Proteomes" id="UP000050783"/>
    </source>
</evidence>
<keyword evidence="1" id="KW-0808">Transferase</keyword>
<dbReference type="SUPFAM" id="SSF48452">
    <property type="entry name" value="TPR-like"/>
    <property type="match status" value="1"/>
</dbReference>
<name>A0A0P1F3K7_9RHOB</name>
<dbReference type="InterPro" id="IPR011990">
    <property type="entry name" value="TPR-like_helical_dom_sf"/>
</dbReference>
<dbReference type="GO" id="GO:0016740">
    <property type="term" value="F:transferase activity"/>
    <property type="evidence" value="ECO:0007669"/>
    <property type="project" value="UniProtKB-KW"/>
</dbReference>
<dbReference type="AlphaFoldDB" id="A0A0P1F3K7"/>
<dbReference type="EMBL" id="CYPU01000049">
    <property type="protein sequence ID" value="CUH48993.1"/>
    <property type="molecule type" value="Genomic_DNA"/>
</dbReference>
<dbReference type="STRING" id="81569.RUM4293_04478"/>
<accession>A0A0P1F3K7</accession>
<organism evidence="1 2">
    <name type="scientific">Ruegeria atlantica</name>
    <dbReference type="NCBI Taxonomy" id="81569"/>
    <lineage>
        <taxon>Bacteria</taxon>
        <taxon>Pseudomonadati</taxon>
        <taxon>Pseudomonadota</taxon>
        <taxon>Alphaproteobacteria</taxon>
        <taxon>Rhodobacterales</taxon>
        <taxon>Roseobacteraceae</taxon>
        <taxon>Ruegeria</taxon>
    </lineage>
</organism>